<dbReference type="EMBL" id="BDRX01000046">
    <property type="protein sequence ID" value="GBF93922.1"/>
    <property type="molecule type" value="Genomic_DNA"/>
</dbReference>
<evidence type="ECO:0008006" key="4">
    <source>
        <dbReference type="Google" id="ProtNLM"/>
    </source>
</evidence>
<evidence type="ECO:0000313" key="3">
    <source>
        <dbReference type="Proteomes" id="UP000247498"/>
    </source>
</evidence>
<dbReference type="InParanoid" id="A0A2V0P4T3"/>
<evidence type="ECO:0000256" key="1">
    <source>
        <dbReference type="SAM" id="MobiDB-lite"/>
    </source>
</evidence>
<dbReference type="OrthoDB" id="524284at2759"/>
<comment type="caution">
    <text evidence="2">The sequence shown here is derived from an EMBL/GenBank/DDBJ whole genome shotgun (WGS) entry which is preliminary data.</text>
</comment>
<name>A0A2V0P4T3_9CHLO</name>
<dbReference type="Gene3D" id="3.40.50.1820">
    <property type="entry name" value="alpha/beta hydrolase"/>
    <property type="match status" value="1"/>
</dbReference>
<accession>A0A2V0P4T3</accession>
<reference evidence="2 3" key="1">
    <citation type="journal article" date="2018" name="Sci. Rep.">
        <title>Raphidocelis subcapitata (=Pseudokirchneriella subcapitata) provides an insight into genome evolution and environmental adaptations in the Sphaeropleales.</title>
        <authorList>
            <person name="Suzuki S."/>
            <person name="Yamaguchi H."/>
            <person name="Nakajima N."/>
            <person name="Kawachi M."/>
        </authorList>
    </citation>
    <scope>NUCLEOTIDE SEQUENCE [LARGE SCALE GENOMIC DNA]</scope>
    <source>
        <strain evidence="2 3">NIES-35</strain>
    </source>
</reference>
<dbReference type="FunCoup" id="A0A2V0P4T3">
    <property type="interactions" value="35"/>
</dbReference>
<dbReference type="PANTHER" id="PTHR42103:SF2">
    <property type="entry name" value="AB HYDROLASE-1 DOMAIN-CONTAINING PROTEIN"/>
    <property type="match status" value="1"/>
</dbReference>
<proteinExistence type="predicted"/>
<keyword evidence="3" id="KW-1185">Reference proteome</keyword>
<feature type="region of interest" description="Disordered" evidence="1">
    <location>
        <begin position="110"/>
        <end position="154"/>
    </location>
</feature>
<evidence type="ECO:0000313" key="2">
    <source>
        <dbReference type="EMBL" id="GBF93922.1"/>
    </source>
</evidence>
<dbReference type="PANTHER" id="PTHR42103">
    <property type="entry name" value="ALPHA/BETA-HYDROLASES SUPERFAMILY PROTEIN"/>
    <property type="match status" value="1"/>
</dbReference>
<dbReference type="SUPFAM" id="SSF53474">
    <property type="entry name" value="alpha/beta-Hydrolases"/>
    <property type="match status" value="1"/>
</dbReference>
<dbReference type="AlphaFoldDB" id="A0A2V0P4T3"/>
<dbReference type="InterPro" id="IPR029058">
    <property type="entry name" value="AB_hydrolase_fold"/>
</dbReference>
<feature type="compositionally biased region" description="Gly residues" evidence="1">
    <location>
        <begin position="116"/>
        <end position="154"/>
    </location>
</feature>
<dbReference type="STRING" id="307507.A0A2V0P4T3"/>
<dbReference type="Proteomes" id="UP000247498">
    <property type="component" value="Unassembled WGS sequence"/>
</dbReference>
<organism evidence="2 3">
    <name type="scientific">Raphidocelis subcapitata</name>
    <dbReference type="NCBI Taxonomy" id="307507"/>
    <lineage>
        <taxon>Eukaryota</taxon>
        <taxon>Viridiplantae</taxon>
        <taxon>Chlorophyta</taxon>
        <taxon>core chlorophytes</taxon>
        <taxon>Chlorophyceae</taxon>
        <taxon>CS clade</taxon>
        <taxon>Sphaeropleales</taxon>
        <taxon>Selenastraceae</taxon>
        <taxon>Raphidocelis</taxon>
    </lineage>
</organism>
<gene>
    <name evidence="2" type="ORF">Rsub_06171</name>
</gene>
<sequence length="314" mass="30919">MGRRRFLLDTPHADLEIESSGGLAARGGDARGAAVAVVLHPWGRLGGCMDDPTVAALYGAALASGLFSAVVRYNQRGAGRSRAKRAAPSSRSPDADDLVAVCGHALAAASSRSSNGGSGGGGGQGGSGGGGSGQGGSGGGGQGDGGPVAGGGAGSGAPPPRLALLCYSYGSCVAADALARLPAAAAYVSVGFPLGVLSRWFLGSAASWDALAAARVPKLLIMGTADNFTSQPQLRAAVARHDAAAGSAPVEVRILRDADHFFYERWEEVAAEALSWLAQQLGAPARAGSHAGAAQAAAAAAAEQLRENAPTGVV</sequence>
<protein>
    <recommendedName>
        <fullName evidence="4">Dienelactone hydrolase domain-containing protein</fullName>
    </recommendedName>
</protein>